<feature type="transmembrane region" description="Helical" evidence="6">
    <location>
        <begin position="185"/>
        <end position="203"/>
    </location>
</feature>
<dbReference type="RefSeq" id="WP_135877110.1">
    <property type="nucleotide sequence ID" value="NZ_SRSO01000012.1"/>
</dbReference>
<reference evidence="7 8" key="1">
    <citation type="submission" date="2019-04" db="EMBL/GenBank/DDBJ databases">
        <authorList>
            <person name="Liu A."/>
        </authorList>
    </citation>
    <scope>NUCLEOTIDE SEQUENCE [LARGE SCALE GENOMIC DNA]</scope>
    <source>
        <strain evidence="7 8">RZ03</strain>
    </source>
</reference>
<sequence>MRSLKEHKNIFLLKLFSVNSIGVLLRSLLGLVSQKLIAIYLGPNGLALVGNLRNALALFGLGSTVGIDQGVLKYQSQFKNDDVELKKLYATSLAYSIVGSIIVCFILFFWASYWSQFLFKTEQYDYLFVILALTMPFTAVYNLCLAIINGKSNYKKATIVTFSTYTIVTIVIIFTVSFYKISGVLLAITFTPIAQLLTLLFFARNSLLLFTNLKIRFYAFYKNALFAFIIMSCAAVFFSNIVDLQLRNYLINHLSVEEAGYWTSMSGLSNYYLSFMTGVYSLYILPKYAKMNSLKVFLIELKRIYKLILPLFGFMFIILYCFREHLIRLLFSEEFLPMGDLFKWQLLGDIVKIIAVVIAYQFIAQKLWKLFIVTEVISYILLYVLGVYFVEKMGVEGIVFAHFLRYLIYLIIVLLLVSKIFKKHKSIDESTD</sequence>
<comment type="subcellular location">
    <subcellularLocation>
        <location evidence="1">Cell membrane</location>
        <topology evidence="1">Multi-pass membrane protein</topology>
    </subcellularLocation>
</comment>
<evidence type="ECO:0000313" key="7">
    <source>
        <dbReference type="EMBL" id="TGV02563.1"/>
    </source>
</evidence>
<feature type="transmembrane region" description="Helical" evidence="6">
    <location>
        <begin position="397"/>
        <end position="417"/>
    </location>
</feature>
<keyword evidence="3 6" id="KW-0812">Transmembrane</keyword>
<dbReference type="OrthoDB" id="9769862at2"/>
<evidence type="ECO:0000256" key="3">
    <source>
        <dbReference type="ARBA" id="ARBA00022692"/>
    </source>
</evidence>
<evidence type="ECO:0000256" key="2">
    <source>
        <dbReference type="ARBA" id="ARBA00022475"/>
    </source>
</evidence>
<dbReference type="PANTHER" id="PTHR30250:SF30">
    <property type="entry name" value="LIPID III FLIPPASE"/>
    <property type="match status" value="1"/>
</dbReference>
<dbReference type="GO" id="GO:0009246">
    <property type="term" value="P:enterobacterial common antigen biosynthetic process"/>
    <property type="evidence" value="ECO:0007669"/>
    <property type="project" value="InterPro"/>
</dbReference>
<dbReference type="CDD" id="cd13125">
    <property type="entry name" value="MATE_like_10"/>
    <property type="match status" value="1"/>
</dbReference>
<keyword evidence="4 6" id="KW-1133">Transmembrane helix</keyword>
<feature type="transmembrane region" description="Helical" evidence="6">
    <location>
        <begin position="370"/>
        <end position="391"/>
    </location>
</feature>
<dbReference type="PANTHER" id="PTHR30250">
    <property type="entry name" value="PST FAMILY PREDICTED COLANIC ACID TRANSPORTER"/>
    <property type="match status" value="1"/>
</dbReference>
<evidence type="ECO:0000256" key="6">
    <source>
        <dbReference type="SAM" id="Phobius"/>
    </source>
</evidence>
<evidence type="ECO:0000256" key="1">
    <source>
        <dbReference type="ARBA" id="ARBA00004651"/>
    </source>
</evidence>
<evidence type="ECO:0000313" key="8">
    <source>
        <dbReference type="Proteomes" id="UP000307602"/>
    </source>
</evidence>
<feature type="transmembrane region" description="Helical" evidence="6">
    <location>
        <begin position="126"/>
        <end position="148"/>
    </location>
</feature>
<keyword evidence="8" id="KW-1185">Reference proteome</keyword>
<evidence type="ECO:0000256" key="4">
    <source>
        <dbReference type="ARBA" id="ARBA00022989"/>
    </source>
</evidence>
<dbReference type="Proteomes" id="UP000307602">
    <property type="component" value="Unassembled WGS sequence"/>
</dbReference>
<gene>
    <name evidence="7" type="ORF">EM932_10325</name>
</gene>
<protein>
    <submittedName>
        <fullName evidence="7">O-antigen translocase</fullName>
    </submittedName>
</protein>
<proteinExistence type="predicted"/>
<dbReference type="InterPro" id="IPR044550">
    <property type="entry name" value="WzxE"/>
</dbReference>
<accession>A0A4S1DX97</accession>
<feature type="transmembrane region" description="Helical" evidence="6">
    <location>
        <begin position="342"/>
        <end position="363"/>
    </location>
</feature>
<feature type="transmembrane region" description="Helical" evidence="6">
    <location>
        <begin position="224"/>
        <end position="242"/>
    </location>
</feature>
<feature type="transmembrane region" description="Helical" evidence="6">
    <location>
        <begin position="262"/>
        <end position="283"/>
    </location>
</feature>
<name>A0A4S1DX97_9FLAO</name>
<dbReference type="AlphaFoldDB" id="A0A4S1DX97"/>
<organism evidence="7 8">
    <name type="scientific">Flavivirga rizhaonensis</name>
    <dbReference type="NCBI Taxonomy" id="2559571"/>
    <lineage>
        <taxon>Bacteria</taxon>
        <taxon>Pseudomonadati</taxon>
        <taxon>Bacteroidota</taxon>
        <taxon>Flavobacteriia</taxon>
        <taxon>Flavobacteriales</taxon>
        <taxon>Flavobacteriaceae</taxon>
        <taxon>Flavivirga</taxon>
    </lineage>
</organism>
<feature type="transmembrane region" description="Helical" evidence="6">
    <location>
        <begin position="160"/>
        <end position="179"/>
    </location>
</feature>
<feature type="transmembrane region" description="Helical" evidence="6">
    <location>
        <begin position="304"/>
        <end position="322"/>
    </location>
</feature>
<dbReference type="GO" id="GO:0005886">
    <property type="term" value="C:plasma membrane"/>
    <property type="evidence" value="ECO:0007669"/>
    <property type="project" value="UniProtKB-SubCell"/>
</dbReference>
<dbReference type="Pfam" id="PF13440">
    <property type="entry name" value="Polysacc_synt_3"/>
    <property type="match status" value="1"/>
</dbReference>
<keyword evidence="2" id="KW-1003">Cell membrane</keyword>
<evidence type="ECO:0000256" key="5">
    <source>
        <dbReference type="ARBA" id="ARBA00023136"/>
    </source>
</evidence>
<comment type="caution">
    <text evidence="7">The sequence shown here is derived from an EMBL/GenBank/DDBJ whole genome shotgun (WGS) entry which is preliminary data.</text>
</comment>
<dbReference type="EMBL" id="SRSO01000012">
    <property type="protein sequence ID" value="TGV02563.1"/>
    <property type="molecule type" value="Genomic_DNA"/>
</dbReference>
<keyword evidence="5 6" id="KW-0472">Membrane</keyword>
<feature type="transmembrane region" description="Helical" evidence="6">
    <location>
        <begin position="93"/>
        <end position="114"/>
    </location>
</feature>
<dbReference type="InterPro" id="IPR050833">
    <property type="entry name" value="Poly_Biosynth_Transport"/>
</dbReference>